<dbReference type="RefSeq" id="XP_010496193.1">
    <property type="nucleotide sequence ID" value="XM_010497891.1"/>
</dbReference>
<organism evidence="2 3">
    <name type="scientific">Camelina sativa</name>
    <name type="common">False flax</name>
    <name type="synonym">Myagrum sativum</name>
    <dbReference type="NCBI Taxonomy" id="90675"/>
    <lineage>
        <taxon>Eukaryota</taxon>
        <taxon>Viridiplantae</taxon>
        <taxon>Streptophyta</taxon>
        <taxon>Embryophyta</taxon>
        <taxon>Tracheophyta</taxon>
        <taxon>Spermatophyta</taxon>
        <taxon>Magnoliopsida</taxon>
        <taxon>eudicotyledons</taxon>
        <taxon>Gunneridae</taxon>
        <taxon>Pentapetalae</taxon>
        <taxon>rosids</taxon>
        <taxon>malvids</taxon>
        <taxon>Brassicales</taxon>
        <taxon>Brassicaceae</taxon>
        <taxon>Camelineae</taxon>
        <taxon>Camelina</taxon>
    </lineage>
</organism>
<evidence type="ECO:0000313" key="2">
    <source>
        <dbReference type="Proteomes" id="UP000694864"/>
    </source>
</evidence>
<dbReference type="Pfam" id="PF07734">
    <property type="entry name" value="FBA_1"/>
    <property type="match status" value="1"/>
</dbReference>
<reference evidence="2" key="1">
    <citation type="journal article" date="2014" name="Nat. Commun.">
        <title>The emerging biofuel crop Camelina sativa retains a highly undifferentiated hexaploid genome structure.</title>
        <authorList>
            <person name="Kagale S."/>
            <person name="Koh C."/>
            <person name="Nixon J."/>
            <person name="Bollina V."/>
            <person name="Clarke W.E."/>
            <person name="Tuteja R."/>
            <person name="Spillane C."/>
            <person name="Robinson S.J."/>
            <person name="Links M.G."/>
            <person name="Clarke C."/>
            <person name="Higgins E.E."/>
            <person name="Huebert T."/>
            <person name="Sharpe A.G."/>
            <person name="Parkin I.A."/>
        </authorList>
    </citation>
    <scope>NUCLEOTIDE SEQUENCE [LARGE SCALE GENOMIC DNA]</scope>
    <source>
        <strain evidence="2">cv. DH55</strain>
    </source>
</reference>
<dbReference type="PANTHER" id="PTHR31672:SF13">
    <property type="entry name" value="F-BOX PROTEIN CPR30-LIKE"/>
    <property type="match status" value="1"/>
</dbReference>
<proteinExistence type="predicted"/>
<dbReference type="InterPro" id="IPR017451">
    <property type="entry name" value="F-box-assoc_interact_dom"/>
</dbReference>
<protein>
    <submittedName>
        <fullName evidence="3">Probable F-box protein At5g47300</fullName>
    </submittedName>
</protein>
<keyword evidence="2" id="KW-1185">Reference proteome</keyword>
<feature type="domain" description="F-box associated beta-propeller type 1" evidence="1">
    <location>
        <begin position="9"/>
        <end position="273"/>
    </location>
</feature>
<dbReference type="InterPro" id="IPR050796">
    <property type="entry name" value="SCF_F-box_component"/>
</dbReference>
<dbReference type="Proteomes" id="UP000694864">
    <property type="component" value="Unplaced"/>
</dbReference>
<evidence type="ECO:0000313" key="3">
    <source>
        <dbReference type="RefSeq" id="XP_010496193.1"/>
    </source>
</evidence>
<dbReference type="InterPro" id="IPR006527">
    <property type="entry name" value="F-box-assoc_dom_typ1"/>
</dbReference>
<dbReference type="GeneID" id="104773309"/>
<reference evidence="3" key="2">
    <citation type="submission" date="2025-08" db="UniProtKB">
        <authorList>
            <consortium name="RefSeq"/>
        </authorList>
    </citation>
    <scope>IDENTIFICATION</scope>
    <source>
        <tissue evidence="3">Leaf</tissue>
    </source>
</reference>
<evidence type="ECO:0000259" key="1">
    <source>
        <dbReference type="Pfam" id="PF07734"/>
    </source>
</evidence>
<name>A0ABM0Y694_CAMSA</name>
<dbReference type="NCBIfam" id="TIGR01640">
    <property type="entry name" value="F_box_assoc_1"/>
    <property type="match status" value="1"/>
</dbReference>
<dbReference type="PANTHER" id="PTHR31672">
    <property type="entry name" value="BNACNNG10540D PROTEIN"/>
    <property type="match status" value="1"/>
</dbReference>
<accession>A0ABM0Y694</accession>
<gene>
    <name evidence="3" type="primary">LOC104773309</name>
</gene>
<sequence>MVYCYTPSKIYNTSLVVWNPCTGQTKWIPAKDPYKTCYGTFALGSYQDKKSGYNSYKILSYDNGTETKTKKFSVYEFKSNSWKILDVTLDFYLIRIDTRVSFKGKTYWFAVDKKENHHAIFLLSFDYTTERFGRMINLPYQLSRYISWTDMALSVVRDEKLFVVIQLTNTSRTEVWVTNKIDETKVVPWSMVMAVDHSREYTMCGVRFLVDEEKKFVVCFDWKSLVKDGEVHYENMVHIIKENNKVTKVDFAAPTMFIHWPQLFNYVPSLVQIQ</sequence>